<organism evidence="2 3">
    <name type="scientific">Lactobacillus kitasatonis DSM 16761 = JCM 1039</name>
    <dbReference type="NCBI Taxonomy" id="1423767"/>
    <lineage>
        <taxon>Bacteria</taxon>
        <taxon>Bacillati</taxon>
        <taxon>Bacillota</taxon>
        <taxon>Bacilli</taxon>
        <taxon>Lactobacillales</taxon>
        <taxon>Lactobacillaceae</taxon>
        <taxon>Lactobacillus</taxon>
    </lineage>
</organism>
<protein>
    <submittedName>
        <fullName evidence="2">Uncharacterized protein</fullName>
    </submittedName>
</protein>
<evidence type="ECO:0000313" key="2">
    <source>
        <dbReference type="EMBL" id="KRM03013.1"/>
    </source>
</evidence>
<keyword evidence="1" id="KW-0812">Transmembrane</keyword>
<keyword evidence="1" id="KW-0472">Membrane</keyword>
<reference evidence="2 3" key="1">
    <citation type="journal article" date="2015" name="Genome Announc.">
        <title>Expanding the biotechnology potential of lactobacilli through comparative genomics of 213 strains and associated genera.</title>
        <authorList>
            <person name="Sun Z."/>
            <person name="Harris H.M."/>
            <person name="McCann A."/>
            <person name="Guo C."/>
            <person name="Argimon S."/>
            <person name="Zhang W."/>
            <person name="Yang X."/>
            <person name="Jeffery I.B."/>
            <person name="Cooney J.C."/>
            <person name="Kagawa T.F."/>
            <person name="Liu W."/>
            <person name="Song Y."/>
            <person name="Salvetti E."/>
            <person name="Wrobel A."/>
            <person name="Rasinkangas P."/>
            <person name="Parkhill J."/>
            <person name="Rea M.C."/>
            <person name="O'Sullivan O."/>
            <person name="Ritari J."/>
            <person name="Douillard F.P."/>
            <person name="Paul Ross R."/>
            <person name="Yang R."/>
            <person name="Briner A.E."/>
            <person name="Felis G.E."/>
            <person name="de Vos W.M."/>
            <person name="Barrangou R."/>
            <person name="Klaenhammer T.R."/>
            <person name="Caufield P.W."/>
            <person name="Cui Y."/>
            <person name="Zhang H."/>
            <person name="O'Toole P.W."/>
        </authorList>
    </citation>
    <scope>NUCLEOTIDE SEQUENCE [LARGE SCALE GENOMIC DNA]</scope>
    <source>
        <strain evidence="2 3">DSM 16761</strain>
    </source>
</reference>
<proteinExistence type="predicted"/>
<name>A0A0R1VCK8_9LACO</name>
<feature type="transmembrane region" description="Helical" evidence="1">
    <location>
        <begin position="57"/>
        <end position="78"/>
    </location>
</feature>
<feature type="transmembrane region" description="Helical" evidence="1">
    <location>
        <begin position="6"/>
        <end position="24"/>
    </location>
</feature>
<dbReference type="EMBL" id="AZFU01000034">
    <property type="protein sequence ID" value="KRM03013.1"/>
    <property type="molecule type" value="Genomic_DNA"/>
</dbReference>
<accession>A0A0R1VCK8</accession>
<evidence type="ECO:0000313" key="3">
    <source>
        <dbReference type="Proteomes" id="UP000051307"/>
    </source>
</evidence>
<comment type="caution">
    <text evidence="2">The sequence shown here is derived from an EMBL/GenBank/DDBJ whole genome shotgun (WGS) entry which is preliminary data.</text>
</comment>
<keyword evidence="1" id="KW-1133">Transmembrane helix</keyword>
<feature type="transmembrane region" description="Helical" evidence="1">
    <location>
        <begin position="31"/>
        <end position="51"/>
    </location>
</feature>
<dbReference type="Proteomes" id="UP000051307">
    <property type="component" value="Unassembled WGS sequence"/>
</dbReference>
<evidence type="ECO:0000256" key="1">
    <source>
        <dbReference type="SAM" id="Phobius"/>
    </source>
</evidence>
<dbReference type="RefSeq" id="WP_025014604.1">
    <property type="nucleotide sequence ID" value="NZ_AZFU01000034.1"/>
</dbReference>
<sequence>MESYGLLLPVWVQAIAIALLIFVLGKYGHAISLKWAGIAWGVICLAYILIVVFKVEYFYNIASTIVGAVSAMFFYKIISARSKMPKAANIAVLFALAMIWLILFIFTVGLIFNM</sequence>
<gene>
    <name evidence="2" type="ORF">FC59_GL001398</name>
</gene>
<feature type="transmembrane region" description="Helical" evidence="1">
    <location>
        <begin position="90"/>
        <end position="112"/>
    </location>
</feature>
<dbReference type="AlphaFoldDB" id="A0A0R1VCK8"/>
<dbReference type="PATRIC" id="fig|1423767.3.peg.1453"/>